<proteinExistence type="predicted"/>
<comment type="caution">
    <text evidence="2">The sequence shown here is derived from an EMBL/GenBank/DDBJ whole genome shotgun (WGS) entry which is preliminary data.</text>
</comment>
<organism evidence="2 3">
    <name type="scientific">Planktotalea frisia</name>
    <dbReference type="NCBI Taxonomy" id="696762"/>
    <lineage>
        <taxon>Bacteria</taxon>
        <taxon>Pseudomonadati</taxon>
        <taxon>Pseudomonadota</taxon>
        <taxon>Alphaproteobacteria</taxon>
        <taxon>Rhodobacterales</taxon>
        <taxon>Paracoccaceae</taxon>
        <taxon>Planktotalea</taxon>
    </lineage>
</organism>
<name>A0A1L9NYD5_9RHOB</name>
<dbReference type="OrthoDB" id="9994206at2"/>
<feature type="transmembrane region" description="Helical" evidence="1">
    <location>
        <begin position="94"/>
        <end position="114"/>
    </location>
</feature>
<evidence type="ECO:0000313" key="2">
    <source>
        <dbReference type="EMBL" id="OJI94213.1"/>
    </source>
</evidence>
<sequence length="159" mass="16565">MTRVSDPTPSQTLIRDVMGWLREDSWLFRLWAALFGILIALAVVLFVEGAPVSSLTAKDVFFVGLIALGGGFGGFLMSGWFGRSGPVGSALTLVGAWLAGGLAGAFVGATFSLLKGTLIGATLGSTAPFMSIASTAIWLICCVGLHFAIKALRRKPVTS</sequence>
<feature type="transmembrane region" description="Helical" evidence="1">
    <location>
        <begin position="26"/>
        <end position="47"/>
    </location>
</feature>
<gene>
    <name evidence="2" type="ORF">PFRI_15620</name>
</gene>
<evidence type="ECO:0000313" key="3">
    <source>
        <dbReference type="Proteomes" id="UP000184514"/>
    </source>
</evidence>
<dbReference type="AlphaFoldDB" id="A0A1L9NYD5"/>
<keyword evidence="3" id="KW-1185">Reference proteome</keyword>
<dbReference type="RefSeq" id="WP_139292107.1">
    <property type="nucleotide sequence ID" value="NZ_MLCB01000115.1"/>
</dbReference>
<feature type="transmembrane region" description="Helical" evidence="1">
    <location>
        <begin position="59"/>
        <end position="82"/>
    </location>
</feature>
<evidence type="ECO:0000256" key="1">
    <source>
        <dbReference type="SAM" id="Phobius"/>
    </source>
</evidence>
<accession>A0A1L9NYD5</accession>
<keyword evidence="1" id="KW-1133">Transmembrane helix</keyword>
<dbReference type="EMBL" id="MLCB01000115">
    <property type="protein sequence ID" value="OJI94213.1"/>
    <property type="molecule type" value="Genomic_DNA"/>
</dbReference>
<dbReference type="Proteomes" id="UP000184514">
    <property type="component" value="Unassembled WGS sequence"/>
</dbReference>
<protein>
    <submittedName>
        <fullName evidence="2">Uncharacterized protein</fullName>
    </submittedName>
</protein>
<reference evidence="2 3" key="1">
    <citation type="submission" date="2016-10" db="EMBL/GenBank/DDBJ databases">
        <title>Genome sequence of Planktotalea frisia SH6-1.</title>
        <authorList>
            <person name="Poehlein A."/>
            <person name="Bakenhus I."/>
            <person name="Voget S."/>
            <person name="Brinkhoff T."/>
            <person name="Simon M."/>
        </authorList>
    </citation>
    <scope>NUCLEOTIDE SEQUENCE [LARGE SCALE GENOMIC DNA]</scope>
    <source>
        <strain evidence="2 3">SH6-1</strain>
    </source>
</reference>
<dbReference type="STRING" id="696762.PFRI_15620"/>
<keyword evidence="1" id="KW-0812">Transmembrane</keyword>
<feature type="transmembrane region" description="Helical" evidence="1">
    <location>
        <begin position="126"/>
        <end position="149"/>
    </location>
</feature>
<keyword evidence="1" id="KW-0472">Membrane</keyword>